<evidence type="ECO:0000256" key="6">
    <source>
        <dbReference type="ARBA" id="ARBA00044538"/>
    </source>
</evidence>
<evidence type="ECO:0000313" key="7">
    <source>
        <dbReference type="EMBL" id="ALX48200.1"/>
    </source>
</evidence>
<keyword evidence="4" id="KW-0788">Thiol protease</keyword>
<reference evidence="7 8" key="1">
    <citation type="submission" date="2016-01" db="EMBL/GenBank/DDBJ databases">
        <title>Complete genome sequence of strain Lentibacillus amyloliquefaciens LAM0015T isolated from saline sediment.</title>
        <authorList>
            <person name="Wang J.-L."/>
            <person name="He M.-X."/>
        </authorList>
    </citation>
    <scope>NUCLEOTIDE SEQUENCE [LARGE SCALE GENOMIC DNA]</scope>
    <source>
        <strain evidence="7 8">LAM0015</strain>
    </source>
</reference>
<organism evidence="7 8">
    <name type="scientific">Lentibacillus amyloliquefaciens</name>
    <dbReference type="NCBI Taxonomy" id="1472767"/>
    <lineage>
        <taxon>Bacteria</taxon>
        <taxon>Bacillati</taxon>
        <taxon>Bacillota</taxon>
        <taxon>Bacilli</taxon>
        <taxon>Bacillales</taxon>
        <taxon>Bacillaceae</taxon>
        <taxon>Lentibacillus</taxon>
    </lineage>
</organism>
<dbReference type="GO" id="GO:0042254">
    <property type="term" value="P:ribosome biogenesis"/>
    <property type="evidence" value="ECO:0007669"/>
    <property type="project" value="UniProtKB-KW"/>
</dbReference>
<dbReference type="OrthoDB" id="48998at2"/>
<dbReference type="SUPFAM" id="SSF118010">
    <property type="entry name" value="TM1457-like"/>
    <property type="match status" value="1"/>
</dbReference>
<dbReference type="CDD" id="cd16332">
    <property type="entry name" value="Prp-like"/>
    <property type="match status" value="1"/>
</dbReference>
<dbReference type="PANTHER" id="PTHR39178">
    <property type="entry name" value="HYPOTHETICAL RIBOSOME-ASSOCIATED PROTEIN"/>
    <property type="match status" value="1"/>
</dbReference>
<dbReference type="AlphaFoldDB" id="A0A0U4DS81"/>
<evidence type="ECO:0000256" key="4">
    <source>
        <dbReference type="ARBA" id="ARBA00022807"/>
    </source>
</evidence>
<keyword evidence="3" id="KW-0378">Hydrolase</keyword>
<protein>
    <recommendedName>
        <fullName evidence="6">Ribosomal processing cysteine protease Prp</fullName>
    </recommendedName>
</protein>
<dbReference type="RefSeq" id="WP_068443245.1">
    <property type="nucleotide sequence ID" value="NZ_CP013862.1"/>
</dbReference>
<keyword evidence="8" id="KW-1185">Reference proteome</keyword>
<proteinExistence type="inferred from homology"/>
<gene>
    <name evidence="7" type="ORF">AOX59_06015</name>
</gene>
<name>A0A0U4DS81_9BACI</name>
<dbReference type="EMBL" id="CP013862">
    <property type="protein sequence ID" value="ALX48200.1"/>
    <property type="molecule type" value="Genomic_DNA"/>
</dbReference>
<evidence type="ECO:0000256" key="3">
    <source>
        <dbReference type="ARBA" id="ARBA00022801"/>
    </source>
</evidence>
<accession>A0A0U4DS81</accession>
<dbReference type="KEGG" id="lao:AOX59_06015"/>
<keyword evidence="2" id="KW-0645">Protease</keyword>
<dbReference type="PANTHER" id="PTHR39178:SF1">
    <property type="entry name" value="RIBOSOMAL-PROCESSING CYSTEINE PROTEASE PRP"/>
    <property type="match status" value="1"/>
</dbReference>
<dbReference type="Gene3D" id="3.30.70.1490">
    <property type="entry name" value="Cysteine protease Prp"/>
    <property type="match status" value="1"/>
</dbReference>
<evidence type="ECO:0000256" key="1">
    <source>
        <dbReference type="ARBA" id="ARBA00022517"/>
    </source>
</evidence>
<dbReference type="InterPro" id="IPR007422">
    <property type="entry name" value="Peptidase_Prp"/>
</dbReference>
<dbReference type="STRING" id="1472767.AOX59_06015"/>
<keyword evidence="1" id="KW-0690">Ribosome biogenesis</keyword>
<sequence length="109" mass="11931">MINVSVNRKNNQIKQFELSGHAESGPYGYDLVCAGVSSVSFGAVNAVLTLSEVDLKIEQGDEGGFLRVTVPDNVPNEAMGKVQLLLEGMLVSLQTIEREYNEFINVKQQ</sequence>
<evidence type="ECO:0000313" key="8">
    <source>
        <dbReference type="Proteomes" id="UP000050331"/>
    </source>
</evidence>
<evidence type="ECO:0000256" key="5">
    <source>
        <dbReference type="ARBA" id="ARBA00044503"/>
    </source>
</evidence>
<dbReference type="GO" id="GO:0006508">
    <property type="term" value="P:proteolysis"/>
    <property type="evidence" value="ECO:0007669"/>
    <property type="project" value="UniProtKB-KW"/>
</dbReference>
<dbReference type="InterPro" id="IPR036764">
    <property type="entry name" value="Peptidase_Prp_sf"/>
</dbReference>
<dbReference type="GO" id="GO:0008234">
    <property type="term" value="F:cysteine-type peptidase activity"/>
    <property type="evidence" value="ECO:0007669"/>
    <property type="project" value="UniProtKB-KW"/>
</dbReference>
<evidence type="ECO:0000256" key="2">
    <source>
        <dbReference type="ARBA" id="ARBA00022670"/>
    </source>
</evidence>
<dbReference type="Proteomes" id="UP000050331">
    <property type="component" value="Chromosome"/>
</dbReference>
<comment type="similarity">
    <text evidence="5">Belongs to the Prp family.</text>
</comment>
<dbReference type="Pfam" id="PF04327">
    <property type="entry name" value="Peptidase_Prp"/>
    <property type="match status" value="1"/>
</dbReference>
<dbReference type="NCBIfam" id="NF011126">
    <property type="entry name" value="PRK14553.1-6"/>
    <property type="match status" value="1"/>
</dbReference>